<dbReference type="GO" id="GO:0005886">
    <property type="term" value="C:plasma membrane"/>
    <property type="evidence" value="ECO:0007669"/>
    <property type="project" value="UniProtKB-SubCell"/>
</dbReference>
<organism evidence="7 8">
    <name type="scientific">[Mycoplasma] falconis</name>
    <dbReference type="NCBI Taxonomy" id="92403"/>
    <lineage>
        <taxon>Bacteria</taxon>
        <taxon>Bacillati</taxon>
        <taxon>Mycoplasmatota</taxon>
        <taxon>Mycoplasmoidales</taxon>
        <taxon>Metamycoplasmataceae</taxon>
        <taxon>Metamycoplasma</taxon>
    </lineage>
</organism>
<keyword evidence="4 6" id="KW-1133">Transmembrane helix</keyword>
<dbReference type="AlphaFoldDB" id="A0A501XCA9"/>
<feature type="transmembrane region" description="Helical" evidence="6">
    <location>
        <begin position="289"/>
        <end position="312"/>
    </location>
</feature>
<gene>
    <name evidence="7" type="ORF">FJO69_00530</name>
</gene>
<evidence type="ECO:0000256" key="3">
    <source>
        <dbReference type="ARBA" id="ARBA00022692"/>
    </source>
</evidence>
<feature type="transmembrane region" description="Helical" evidence="6">
    <location>
        <begin position="150"/>
        <end position="168"/>
    </location>
</feature>
<dbReference type="Pfam" id="PF03631">
    <property type="entry name" value="Virul_fac_BrkB"/>
    <property type="match status" value="1"/>
</dbReference>
<sequence length="370" mass="41743">MGWRKKPKYNVGYNNDYSKKDSKTMQERVQAGQIITNKNKKNIVERVLKWIIYVILLIAIPRYLKSSKTKGREIVNSAYSKLNSNEFSFVPAGYALYLFLSFIPIITLVFGIIGSISSEYEAVLKDIILGQIIPGVGAVVPSAVKLWSSTGGTVAFILFTISVIWFASKGYSKMIQSMDALYGHKTTNQALKTRFKGFIASIIISILLTAVLLGFTAFTTFLIDKAGMGTIEKVVKDGIEEIIVKPDWSFNLVYWFTVILFLPIITYISFLCFFKFAPNFKLKFSQAHPGALVTSLPTSLFILIFGSLTSLIKYDKFGVVASFMYVILLLSFMSYFIYAGLIVNSSFYHIFINLPTVEKNSWWKPKNKIL</sequence>
<feature type="transmembrane region" description="Helical" evidence="6">
    <location>
        <begin position="127"/>
        <end position="144"/>
    </location>
</feature>
<accession>A0A501XCA9</accession>
<feature type="transmembrane region" description="Helical" evidence="6">
    <location>
        <begin position="252"/>
        <end position="277"/>
    </location>
</feature>
<comment type="caution">
    <text evidence="7">The sequence shown here is derived from an EMBL/GenBank/DDBJ whole genome shotgun (WGS) entry which is preliminary data.</text>
</comment>
<dbReference type="OrthoDB" id="397438at2"/>
<evidence type="ECO:0000313" key="7">
    <source>
        <dbReference type="EMBL" id="TPE58079.1"/>
    </source>
</evidence>
<reference evidence="7 8" key="1">
    <citation type="submission" date="2019-06" db="EMBL/GenBank/DDBJ databases">
        <title>Mycoplasma falconis type strain whole genome sequence.</title>
        <authorList>
            <person name="Spergser J."/>
        </authorList>
    </citation>
    <scope>NUCLEOTIDE SEQUENCE [LARGE SCALE GENOMIC DNA]</scope>
    <source>
        <strain evidence="7 8">ATCC 51372</strain>
    </source>
</reference>
<dbReference type="EMBL" id="VFSS01000001">
    <property type="protein sequence ID" value="TPE58079.1"/>
    <property type="molecule type" value="Genomic_DNA"/>
</dbReference>
<dbReference type="Proteomes" id="UP000319776">
    <property type="component" value="Unassembled WGS sequence"/>
</dbReference>
<keyword evidence="8" id="KW-1185">Reference proteome</keyword>
<keyword evidence="2" id="KW-1003">Cell membrane</keyword>
<comment type="subcellular location">
    <subcellularLocation>
        <location evidence="1">Cell membrane</location>
        <topology evidence="1">Multi-pass membrane protein</topology>
    </subcellularLocation>
</comment>
<dbReference type="RefSeq" id="WP_140781052.1">
    <property type="nucleotide sequence ID" value="NZ_VFSS01000001.1"/>
</dbReference>
<evidence type="ECO:0000256" key="1">
    <source>
        <dbReference type="ARBA" id="ARBA00004651"/>
    </source>
</evidence>
<feature type="transmembrane region" description="Helical" evidence="6">
    <location>
        <begin position="47"/>
        <end position="64"/>
    </location>
</feature>
<keyword evidence="3 6" id="KW-0812">Transmembrane</keyword>
<evidence type="ECO:0000256" key="2">
    <source>
        <dbReference type="ARBA" id="ARBA00022475"/>
    </source>
</evidence>
<feature type="transmembrane region" description="Helical" evidence="6">
    <location>
        <begin position="198"/>
        <end position="223"/>
    </location>
</feature>
<feature type="transmembrane region" description="Helical" evidence="6">
    <location>
        <begin position="94"/>
        <end position="115"/>
    </location>
</feature>
<proteinExistence type="predicted"/>
<protein>
    <submittedName>
        <fullName evidence="7">YihY/virulence factor BrkB family protein</fullName>
    </submittedName>
</protein>
<dbReference type="InterPro" id="IPR017039">
    <property type="entry name" value="Virul_fac_BrkB"/>
</dbReference>
<evidence type="ECO:0000256" key="6">
    <source>
        <dbReference type="SAM" id="Phobius"/>
    </source>
</evidence>
<feature type="transmembrane region" description="Helical" evidence="6">
    <location>
        <begin position="318"/>
        <end position="343"/>
    </location>
</feature>
<evidence type="ECO:0000256" key="5">
    <source>
        <dbReference type="ARBA" id="ARBA00023136"/>
    </source>
</evidence>
<keyword evidence="5 6" id="KW-0472">Membrane</keyword>
<dbReference type="PANTHER" id="PTHR30213:SF0">
    <property type="entry name" value="UPF0761 MEMBRANE PROTEIN YIHY"/>
    <property type="match status" value="1"/>
</dbReference>
<name>A0A501XCA9_9BACT</name>
<evidence type="ECO:0000256" key="4">
    <source>
        <dbReference type="ARBA" id="ARBA00022989"/>
    </source>
</evidence>
<evidence type="ECO:0000313" key="8">
    <source>
        <dbReference type="Proteomes" id="UP000319776"/>
    </source>
</evidence>
<dbReference type="PANTHER" id="PTHR30213">
    <property type="entry name" value="INNER MEMBRANE PROTEIN YHJD"/>
    <property type="match status" value="1"/>
</dbReference>